<dbReference type="EMBL" id="KZ678142">
    <property type="protein sequence ID" value="PSN62298.1"/>
    <property type="molecule type" value="Genomic_DNA"/>
</dbReference>
<evidence type="ECO:0000259" key="9">
    <source>
        <dbReference type="PROSITE" id="PS51194"/>
    </source>
</evidence>
<dbReference type="CDD" id="cd15566">
    <property type="entry name" value="PHD3_NSD"/>
    <property type="match status" value="1"/>
</dbReference>
<feature type="region of interest" description="Disordered" evidence="7">
    <location>
        <begin position="1102"/>
        <end position="1123"/>
    </location>
</feature>
<proteinExistence type="predicted"/>
<dbReference type="InterPro" id="IPR027417">
    <property type="entry name" value="P-loop_NTPase"/>
</dbReference>
<dbReference type="OrthoDB" id="448448at2759"/>
<accession>A0A2T2NB81</accession>
<dbReference type="Gene3D" id="3.40.50.10810">
    <property type="entry name" value="Tandem AAA-ATPase domain"/>
    <property type="match status" value="1"/>
</dbReference>
<sequence>MGELPGVVAGSALPSTPKPRGGFLQDLLQQFGCQSSATSVTKARREAGFPRVLPQQPPLVPALSPSQPSPNKPGLPALSPLPASTPDLSSPSIPQLSSTSKTPIPDTSKEEIKMERKKRPRPDEVAPTTRGQKANVIVQSDTVADEPPTSRQKLFPRRKPDTARNRLREEIAQNSKLKADKFLVAHKDKFLPLLPENNHVAKAVAKWQGKDIDTAEYEELFEQPQGVKAIMKHYQLVGLSFLVWLHRNGFSGILGDEMGLGKTLQTLSMFQYLEEQDRKDQVRSKELRPYLVVCPLSVLESWVKEAEKWVPDLKVLRFHGTASEREHLKKVASGMEDLYGNETEEALGRKASREAGEKVPKLPGGSSTSYKIIVTTYEIFQAEQTWLKHSFLWRYVVLDEGHRIKNSITQLSVALRSINSEHRLILTGTPLQNNLMEMWALLNWLYPNVFTSNTMKLFKDSFDLSRGQVNREAMANARSLLELIMLRRMKDSPGVNLGIPPKEEVFLYVPLTPMQRFWYMRLLTRVGDSMLNDLFADSRAQEEQALKQYEEDKLLIKKKDTEASRGVQDWEETTAIMEQAVQKERASVGTSKWQRLMNLILQLRKCCSHPYMLPGALPHPYHLGRHVVQASGKFILLEKLLIHSVLKQNKKVLIFSGFTGMLDCCEELLSLVGDHGQIFKYLRLDGDTARARRNLDMRLFEDFNSPYKVMLLSTRAGGLGINLTRAEDVIFLDEDWNPQVTIQAEARAHRIGQTKKVTIYKLCTQGTVEEQMMGRIRKKLYLSAKITESMRNIHGTNTRADGDGFTDATDDMPQMTASQLKTLVRRGAQTLSRPEINVTEMLSWDFKTMMEICRDKPADPSIQLEGESELDEDQWLSMIERVACDILDGKKVRKESVDSEAAFGLPAGVKREDRRVGKNTTVMVGEYVISKESMNCGDWEAVPTLAGKDPRLAEPVREKRRQIAHESHCLACFNGLDSSHSVYCKSCPRAFHFDCLEPEEQSKVHGFTGFYCSQHHCAICSKKTRDVGGLLYRCRWCPMAFCEDCVENEELITDELPEFEMLGEGLFVDAFYVKCPFCLDAEDDNEDRKKWVEATELAYEEQHRQWKQEAPTQSPSIKSSPRT</sequence>
<evidence type="ECO:0000256" key="4">
    <source>
        <dbReference type="ARBA" id="ARBA00022801"/>
    </source>
</evidence>
<feature type="compositionally biased region" description="Low complexity" evidence="7">
    <location>
        <begin position="75"/>
        <end position="100"/>
    </location>
</feature>
<feature type="compositionally biased region" description="Polar residues" evidence="7">
    <location>
        <begin position="1110"/>
        <end position="1123"/>
    </location>
</feature>
<dbReference type="FunFam" id="3.40.50.10810:FF:000114">
    <property type="entry name" value="DNA repair protein rad8"/>
    <property type="match status" value="1"/>
</dbReference>
<keyword evidence="1" id="KW-0479">Metal-binding</keyword>
<dbReference type="InterPro" id="IPR000330">
    <property type="entry name" value="SNF2_N"/>
</dbReference>
<dbReference type="AlphaFoldDB" id="A0A2T2NB81"/>
<evidence type="ECO:0000256" key="6">
    <source>
        <dbReference type="ARBA" id="ARBA00022840"/>
    </source>
</evidence>
<feature type="domain" description="Helicase C-terminal" evidence="9">
    <location>
        <begin position="636"/>
        <end position="794"/>
    </location>
</feature>
<feature type="domain" description="Helicase ATP-binding" evidence="8">
    <location>
        <begin position="243"/>
        <end position="448"/>
    </location>
</feature>
<keyword evidence="2" id="KW-0547">Nucleotide-binding</keyword>
<evidence type="ECO:0000313" key="11">
    <source>
        <dbReference type="Proteomes" id="UP000240883"/>
    </source>
</evidence>
<dbReference type="GO" id="GO:0005524">
    <property type="term" value="F:ATP binding"/>
    <property type="evidence" value="ECO:0007669"/>
    <property type="project" value="InterPro"/>
</dbReference>
<dbReference type="GO" id="GO:0008270">
    <property type="term" value="F:zinc ion binding"/>
    <property type="evidence" value="ECO:0007669"/>
    <property type="project" value="UniProtKB-KW"/>
</dbReference>
<dbReference type="InterPro" id="IPR038718">
    <property type="entry name" value="SNF2-like_sf"/>
</dbReference>
<feature type="region of interest" description="Disordered" evidence="7">
    <location>
        <begin position="35"/>
        <end position="165"/>
    </location>
</feature>
<dbReference type="InterPro" id="IPR014001">
    <property type="entry name" value="Helicase_ATP-bd"/>
</dbReference>
<keyword evidence="11" id="KW-1185">Reference proteome</keyword>
<keyword evidence="6" id="KW-0067">ATP-binding</keyword>
<dbReference type="SMART" id="SM00490">
    <property type="entry name" value="HELICc"/>
    <property type="match status" value="1"/>
</dbReference>
<dbReference type="PANTHER" id="PTHR10799">
    <property type="entry name" value="SNF2/RAD54 HELICASE FAMILY"/>
    <property type="match status" value="1"/>
</dbReference>
<organism evidence="10 11">
    <name type="scientific">Corynespora cassiicola Philippines</name>
    <dbReference type="NCBI Taxonomy" id="1448308"/>
    <lineage>
        <taxon>Eukaryota</taxon>
        <taxon>Fungi</taxon>
        <taxon>Dikarya</taxon>
        <taxon>Ascomycota</taxon>
        <taxon>Pezizomycotina</taxon>
        <taxon>Dothideomycetes</taxon>
        <taxon>Pleosporomycetidae</taxon>
        <taxon>Pleosporales</taxon>
        <taxon>Corynesporascaceae</taxon>
        <taxon>Corynespora</taxon>
    </lineage>
</organism>
<feature type="region of interest" description="Disordered" evidence="7">
    <location>
        <begin position="1"/>
        <end position="23"/>
    </location>
</feature>
<dbReference type="Pfam" id="PF00176">
    <property type="entry name" value="SNF2-rel_dom"/>
    <property type="match status" value="1"/>
</dbReference>
<dbReference type="Gene3D" id="3.40.50.300">
    <property type="entry name" value="P-loop containing nucleotide triphosphate hydrolases"/>
    <property type="match status" value="1"/>
</dbReference>
<keyword evidence="4" id="KW-0378">Hydrolase</keyword>
<keyword evidence="3" id="KW-0863">Zinc-finger</keyword>
<gene>
    <name evidence="10" type="ORF">BS50DRAFT_578116</name>
</gene>
<evidence type="ECO:0000256" key="2">
    <source>
        <dbReference type="ARBA" id="ARBA00022741"/>
    </source>
</evidence>
<dbReference type="Gene3D" id="3.30.40.10">
    <property type="entry name" value="Zinc/RING finger domain, C3HC4 (zinc finger)"/>
    <property type="match status" value="1"/>
</dbReference>
<dbReference type="InterPro" id="IPR001650">
    <property type="entry name" value="Helicase_C-like"/>
</dbReference>
<dbReference type="Pfam" id="PF00271">
    <property type="entry name" value="Helicase_C"/>
    <property type="match status" value="1"/>
</dbReference>
<protein>
    <recommendedName>
        <fullName evidence="12">ISWI chromatin-remodeling complex ATPase ISW2</fullName>
    </recommendedName>
</protein>
<dbReference type="SUPFAM" id="SSF57903">
    <property type="entry name" value="FYVE/PHD zinc finger"/>
    <property type="match status" value="1"/>
</dbReference>
<dbReference type="InterPro" id="IPR019787">
    <property type="entry name" value="Znf_PHD-finger"/>
</dbReference>
<dbReference type="Pfam" id="PF00628">
    <property type="entry name" value="PHD"/>
    <property type="match status" value="1"/>
</dbReference>
<feature type="compositionally biased region" description="Polar residues" evidence="7">
    <location>
        <begin position="129"/>
        <end position="142"/>
    </location>
</feature>
<dbReference type="Proteomes" id="UP000240883">
    <property type="component" value="Unassembled WGS sequence"/>
</dbReference>
<evidence type="ECO:0000256" key="3">
    <source>
        <dbReference type="ARBA" id="ARBA00022771"/>
    </source>
</evidence>
<dbReference type="STRING" id="1448308.A0A2T2NB81"/>
<evidence type="ECO:0000256" key="1">
    <source>
        <dbReference type="ARBA" id="ARBA00022723"/>
    </source>
</evidence>
<dbReference type="InterPro" id="IPR049730">
    <property type="entry name" value="SNF2/RAD54-like_C"/>
</dbReference>
<evidence type="ECO:0008006" key="12">
    <source>
        <dbReference type="Google" id="ProtNLM"/>
    </source>
</evidence>
<keyword evidence="5" id="KW-0862">Zinc</keyword>
<reference evidence="10 11" key="1">
    <citation type="journal article" date="2018" name="Front. Microbiol.">
        <title>Genome-Wide Analysis of Corynespora cassiicola Leaf Fall Disease Putative Effectors.</title>
        <authorList>
            <person name="Lopez D."/>
            <person name="Ribeiro S."/>
            <person name="Label P."/>
            <person name="Fumanal B."/>
            <person name="Venisse J.S."/>
            <person name="Kohler A."/>
            <person name="de Oliveira R.R."/>
            <person name="Labutti K."/>
            <person name="Lipzen A."/>
            <person name="Lail K."/>
            <person name="Bauer D."/>
            <person name="Ohm R.A."/>
            <person name="Barry K.W."/>
            <person name="Spatafora J."/>
            <person name="Grigoriev I.V."/>
            <person name="Martin F.M."/>
            <person name="Pujade-Renaud V."/>
        </authorList>
    </citation>
    <scope>NUCLEOTIDE SEQUENCE [LARGE SCALE GENOMIC DNA]</scope>
    <source>
        <strain evidence="10 11">Philippines</strain>
    </source>
</reference>
<name>A0A2T2NB81_CORCC</name>
<evidence type="ECO:0000313" key="10">
    <source>
        <dbReference type="EMBL" id="PSN62298.1"/>
    </source>
</evidence>
<evidence type="ECO:0000256" key="7">
    <source>
        <dbReference type="SAM" id="MobiDB-lite"/>
    </source>
</evidence>
<dbReference type="SUPFAM" id="SSF52540">
    <property type="entry name" value="P-loop containing nucleoside triphosphate hydrolases"/>
    <property type="match status" value="2"/>
</dbReference>
<dbReference type="PROSITE" id="PS51192">
    <property type="entry name" value="HELICASE_ATP_BIND_1"/>
    <property type="match status" value="1"/>
</dbReference>
<dbReference type="CDD" id="cd18793">
    <property type="entry name" value="SF2_C_SNF"/>
    <property type="match status" value="1"/>
</dbReference>
<dbReference type="SMART" id="SM00487">
    <property type="entry name" value="DEXDc"/>
    <property type="match status" value="1"/>
</dbReference>
<dbReference type="GO" id="GO:0016787">
    <property type="term" value="F:hydrolase activity"/>
    <property type="evidence" value="ECO:0007669"/>
    <property type="project" value="UniProtKB-KW"/>
</dbReference>
<dbReference type="InterPro" id="IPR011011">
    <property type="entry name" value="Znf_FYVE_PHD"/>
</dbReference>
<dbReference type="InterPro" id="IPR013083">
    <property type="entry name" value="Znf_RING/FYVE/PHD"/>
</dbReference>
<dbReference type="CDD" id="cd17919">
    <property type="entry name" value="DEXHc_Snf"/>
    <property type="match status" value="1"/>
</dbReference>
<evidence type="ECO:0000256" key="5">
    <source>
        <dbReference type="ARBA" id="ARBA00022833"/>
    </source>
</evidence>
<dbReference type="PROSITE" id="PS51194">
    <property type="entry name" value="HELICASE_CTER"/>
    <property type="match status" value="1"/>
</dbReference>
<evidence type="ECO:0000259" key="8">
    <source>
        <dbReference type="PROSITE" id="PS51192"/>
    </source>
</evidence>